<organism evidence="4 5">
    <name type="scientific">Penstemon davidsonii</name>
    <dbReference type="NCBI Taxonomy" id="160366"/>
    <lineage>
        <taxon>Eukaryota</taxon>
        <taxon>Viridiplantae</taxon>
        <taxon>Streptophyta</taxon>
        <taxon>Embryophyta</taxon>
        <taxon>Tracheophyta</taxon>
        <taxon>Spermatophyta</taxon>
        <taxon>Magnoliopsida</taxon>
        <taxon>eudicotyledons</taxon>
        <taxon>Gunneridae</taxon>
        <taxon>Pentapetalae</taxon>
        <taxon>asterids</taxon>
        <taxon>lamiids</taxon>
        <taxon>Lamiales</taxon>
        <taxon>Plantaginaceae</taxon>
        <taxon>Cheloneae</taxon>
        <taxon>Penstemon</taxon>
    </lineage>
</organism>
<feature type="region of interest" description="Disordered" evidence="2">
    <location>
        <begin position="86"/>
        <end position="109"/>
    </location>
</feature>
<comment type="similarity">
    <text evidence="1">Belongs to the peptidase C14B family.</text>
</comment>
<dbReference type="Proteomes" id="UP001291926">
    <property type="component" value="Unassembled WGS sequence"/>
</dbReference>
<feature type="domain" description="Peptidase C14 caspase" evidence="3">
    <location>
        <begin position="40"/>
        <end position="238"/>
    </location>
</feature>
<dbReference type="Gene3D" id="3.40.50.12660">
    <property type="match status" value="1"/>
</dbReference>
<sequence>MGKKMAVLVGCNYPTWNDLDKLDGCHTDVLLMRELLMDLMKMWKQIVPSDDNPITKMDFRHLVHRLPKNATFTILADSCNSGGLIDKEPEQVGPGHPVGQHGSSQAPPLTKKRKMIPIETLVQHLSALTGLESPDLGVHLLQHFGPDNCSILYRVPPHQHPKPLNKDQGILLSGCQSNESSYEGTNGFGEPCGQFDNAIQEMFKGSQKSLTNRMIIIKATKMLKDKRIMVQHPCLYCSKENADKDFLGVRFHK</sequence>
<dbReference type="Pfam" id="PF00656">
    <property type="entry name" value="Peptidase_C14"/>
    <property type="match status" value="1"/>
</dbReference>
<dbReference type="PANTHER" id="PTHR48104:SF7">
    <property type="entry name" value="METACASPASE-9"/>
    <property type="match status" value="1"/>
</dbReference>
<keyword evidence="5" id="KW-1185">Reference proteome</keyword>
<evidence type="ECO:0000256" key="2">
    <source>
        <dbReference type="SAM" id="MobiDB-lite"/>
    </source>
</evidence>
<comment type="caution">
    <text evidence="4">The sequence shown here is derived from an EMBL/GenBank/DDBJ whole genome shotgun (WGS) entry which is preliminary data.</text>
</comment>
<evidence type="ECO:0000313" key="4">
    <source>
        <dbReference type="EMBL" id="KAK4493226.1"/>
    </source>
</evidence>
<gene>
    <name evidence="4" type="ORF">RD792_017904</name>
</gene>
<dbReference type="EMBL" id="JAYDYQ010000653">
    <property type="protein sequence ID" value="KAK4493226.1"/>
    <property type="molecule type" value="Genomic_DNA"/>
</dbReference>
<name>A0ABR0DWJ1_9LAMI</name>
<reference evidence="4 5" key="1">
    <citation type="journal article" date="2023" name="bioRxiv">
        <title>Genome report: Whole genome sequence and annotation of Penstemon davidsonii.</title>
        <authorList>
            <person name="Ostevik K.L."/>
            <person name="Alabady M."/>
            <person name="Zhang M."/>
            <person name="Rausher M.D."/>
        </authorList>
    </citation>
    <scope>NUCLEOTIDE SEQUENCE [LARGE SCALE GENOMIC DNA]</scope>
    <source>
        <strain evidence="4">DNT005</strain>
        <tissue evidence="4">Whole leaf</tissue>
    </source>
</reference>
<protein>
    <recommendedName>
        <fullName evidence="3">Peptidase C14 caspase domain-containing protein</fullName>
    </recommendedName>
</protein>
<dbReference type="PANTHER" id="PTHR48104">
    <property type="entry name" value="METACASPASE-4"/>
    <property type="match status" value="1"/>
</dbReference>
<proteinExistence type="inferred from homology"/>
<dbReference type="Gene3D" id="3.40.50.1460">
    <property type="match status" value="1"/>
</dbReference>
<evidence type="ECO:0000313" key="5">
    <source>
        <dbReference type="Proteomes" id="UP001291926"/>
    </source>
</evidence>
<evidence type="ECO:0000259" key="3">
    <source>
        <dbReference type="Pfam" id="PF00656"/>
    </source>
</evidence>
<evidence type="ECO:0000256" key="1">
    <source>
        <dbReference type="ARBA" id="ARBA00009005"/>
    </source>
</evidence>
<dbReference type="InterPro" id="IPR050452">
    <property type="entry name" value="Metacaspase"/>
</dbReference>
<dbReference type="InterPro" id="IPR011600">
    <property type="entry name" value="Pept_C14_caspase"/>
</dbReference>
<accession>A0ABR0DWJ1</accession>